<dbReference type="PANTHER" id="PTHR47504:SF5">
    <property type="entry name" value="RIGHT ORIGIN-BINDING PROTEIN"/>
    <property type="match status" value="1"/>
</dbReference>
<dbReference type="InterPro" id="IPR029441">
    <property type="entry name" value="Cass2"/>
</dbReference>
<dbReference type="SUPFAM" id="SSF46689">
    <property type="entry name" value="Homeodomain-like"/>
    <property type="match status" value="2"/>
</dbReference>
<dbReference type="InterPro" id="IPR018060">
    <property type="entry name" value="HTH_AraC"/>
</dbReference>
<evidence type="ECO:0000313" key="6">
    <source>
        <dbReference type="Proteomes" id="UP001306950"/>
    </source>
</evidence>
<dbReference type="SUPFAM" id="SSF55136">
    <property type="entry name" value="Probable bacterial effector-binding domain"/>
    <property type="match status" value="1"/>
</dbReference>
<dbReference type="Pfam" id="PF14526">
    <property type="entry name" value="Cass2"/>
    <property type="match status" value="1"/>
</dbReference>
<evidence type="ECO:0000256" key="2">
    <source>
        <dbReference type="ARBA" id="ARBA00023125"/>
    </source>
</evidence>
<proteinExistence type="predicted"/>
<evidence type="ECO:0000256" key="1">
    <source>
        <dbReference type="ARBA" id="ARBA00023015"/>
    </source>
</evidence>
<reference evidence="5 6" key="1">
    <citation type="submission" date="2024-02" db="EMBL/GenBank/DDBJ databases">
        <title>A nitrogen-fixing paenibacillus bacterium.</title>
        <authorList>
            <person name="Zhang W.L."/>
            <person name="Chen S.F."/>
        </authorList>
    </citation>
    <scope>NUCLEOTIDE SEQUENCE [LARGE SCALE GENOMIC DNA]</scope>
    <source>
        <strain evidence="5 6">M1</strain>
    </source>
</reference>
<dbReference type="SMART" id="SM00342">
    <property type="entry name" value="HTH_ARAC"/>
    <property type="match status" value="1"/>
</dbReference>
<dbReference type="Pfam" id="PF12833">
    <property type="entry name" value="HTH_18"/>
    <property type="match status" value="1"/>
</dbReference>
<evidence type="ECO:0000259" key="4">
    <source>
        <dbReference type="PROSITE" id="PS01124"/>
    </source>
</evidence>
<keyword evidence="1" id="KW-0805">Transcription regulation</keyword>
<keyword evidence="2" id="KW-0238">DNA-binding</keyword>
<protein>
    <submittedName>
        <fullName evidence="5">Helix-turn-helix domain-containing protein</fullName>
    </submittedName>
</protein>
<dbReference type="PANTHER" id="PTHR47504">
    <property type="entry name" value="RIGHT ORIGIN-BINDING PROTEIN"/>
    <property type="match status" value="1"/>
</dbReference>
<dbReference type="Proteomes" id="UP001306950">
    <property type="component" value="Unassembled WGS sequence"/>
</dbReference>
<dbReference type="InterPro" id="IPR011256">
    <property type="entry name" value="Reg_factor_effector_dom_sf"/>
</dbReference>
<dbReference type="Gene3D" id="1.10.10.60">
    <property type="entry name" value="Homeodomain-like"/>
    <property type="match status" value="2"/>
</dbReference>
<keyword evidence="3" id="KW-0804">Transcription</keyword>
<comment type="caution">
    <text evidence="5">The sequence shown here is derived from an EMBL/GenBank/DDBJ whole genome shotgun (WGS) entry which is preliminary data.</text>
</comment>
<evidence type="ECO:0000313" key="5">
    <source>
        <dbReference type="EMBL" id="MEF2964793.1"/>
    </source>
</evidence>
<organism evidence="5 6">
    <name type="scientific">Paenibacillus haidiansis</name>
    <dbReference type="NCBI Taxonomy" id="1574488"/>
    <lineage>
        <taxon>Bacteria</taxon>
        <taxon>Bacillati</taxon>
        <taxon>Bacillota</taxon>
        <taxon>Bacilli</taxon>
        <taxon>Bacillales</taxon>
        <taxon>Paenibacillaceae</taxon>
        <taxon>Paenibacillus</taxon>
    </lineage>
</organism>
<feature type="domain" description="HTH araC/xylS-type" evidence="4">
    <location>
        <begin position="17"/>
        <end position="115"/>
    </location>
</feature>
<name>A0ABU7VLZ4_9BACL</name>
<dbReference type="RefSeq" id="WP_331844996.1">
    <property type="nucleotide sequence ID" value="NZ_JAZHPZ010000001.1"/>
</dbReference>
<dbReference type="InterPro" id="IPR050959">
    <property type="entry name" value="MarA-like"/>
</dbReference>
<gene>
    <name evidence="5" type="ORF">V3851_03045</name>
</gene>
<dbReference type="InterPro" id="IPR009057">
    <property type="entry name" value="Homeodomain-like_sf"/>
</dbReference>
<dbReference type="PROSITE" id="PS01124">
    <property type="entry name" value="HTH_ARAC_FAMILY_2"/>
    <property type="match status" value="1"/>
</dbReference>
<keyword evidence="6" id="KW-1185">Reference proteome</keyword>
<evidence type="ECO:0000256" key="3">
    <source>
        <dbReference type="ARBA" id="ARBA00023163"/>
    </source>
</evidence>
<dbReference type="EMBL" id="JAZHPZ010000001">
    <property type="protein sequence ID" value="MEF2964793.1"/>
    <property type="molecule type" value="Genomic_DNA"/>
</dbReference>
<accession>A0ABU7VLZ4</accession>
<dbReference type="Gene3D" id="3.20.80.10">
    <property type="entry name" value="Regulatory factor, effector binding domain"/>
    <property type="match status" value="1"/>
</dbReference>
<sequence length="303" mass="35370">MLERKSAMDHHLLAIINRTTDFIEEHLLEELNLDIISGHVNMSKFHLLRIWKGATSTGLMEYVRRRRIAQSLADLLNERNTIEFISSKYSFGCERTYSRIFREEYGVSPAKWRRNPSPLNILDRFNSDFMSRAGEGIIFFRSITVLPAFSIAGIEYAVDVEDNRKNGTANRLGVDFFYNSRPRIINPVLQDIYIGFTTVPADFQGYTFYQPAIQVNPNSIIPPEMNTKHIKPHKYGVFTYMGPHRPEEISSATLKGIWELIFTTWMPTVQFNLKDRFSFERIDYSKCNKHYCECDLYYPISML</sequence>